<comment type="subcellular location">
    <subcellularLocation>
        <location evidence="1">Cell membrane</location>
        <topology evidence="1">Multi-pass membrane protein</topology>
    </subcellularLocation>
</comment>
<evidence type="ECO:0000256" key="5">
    <source>
        <dbReference type="ARBA" id="ARBA00022692"/>
    </source>
</evidence>
<reference evidence="11" key="1">
    <citation type="journal article" date="2019" name="Int. J. Syst. Evol. Microbiol.">
        <title>The Global Catalogue of Microorganisms (GCM) 10K type strain sequencing project: providing services to taxonomists for standard genome sequencing and annotation.</title>
        <authorList>
            <consortium name="The Broad Institute Genomics Platform"/>
            <consortium name="The Broad Institute Genome Sequencing Center for Infectious Disease"/>
            <person name="Wu L."/>
            <person name="Ma J."/>
        </authorList>
    </citation>
    <scope>NUCLEOTIDE SEQUENCE [LARGE SCALE GENOMIC DNA]</scope>
    <source>
        <strain evidence="11">JCM 14309</strain>
    </source>
</reference>
<feature type="compositionally biased region" description="Basic and acidic residues" evidence="8">
    <location>
        <begin position="177"/>
        <end position="196"/>
    </location>
</feature>
<comment type="caution">
    <text evidence="10">The sequence shown here is derived from an EMBL/GenBank/DDBJ whole genome shotgun (WGS) entry which is preliminary data.</text>
</comment>
<dbReference type="InterPro" id="IPR007208">
    <property type="entry name" value="MrpF/PhaF-like"/>
</dbReference>
<evidence type="ECO:0008006" key="12">
    <source>
        <dbReference type="Google" id="ProtNLM"/>
    </source>
</evidence>
<evidence type="ECO:0000256" key="9">
    <source>
        <dbReference type="SAM" id="Phobius"/>
    </source>
</evidence>
<keyword evidence="4" id="KW-1003">Cell membrane</keyword>
<evidence type="ECO:0000256" key="1">
    <source>
        <dbReference type="ARBA" id="ARBA00004651"/>
    </source>
</evidence>
<dbReference type="Pfam" id="PF04066">
    <property type="entry name" value="MrpF_PhaF"/>
    <property type="match status" value="1"/>
</dbReference>
<organism evidence="10 11">
    <name type="scientific">Nesterenkonia aethiopica</name>
    <dbReference type="NCBI Taxonomy" id="269144"/>
    <lineage>
        <taxon>Bacteria</taxon>
        <taxon>Bacillati</taxon>
        <taxon>Actinomycetota</taxon>
        <taxon>Actinomycetes</taxon>
        <taxon>Micrococcales</taxon>
        <taxon>Micrococcaceae</taxon>
        <taxon>Nesterenkonia</taxon>
    </lineage>
</organism>
<proteinExistence type="inferred from homology"/>
<feature type="transmembrane region" description="Helical" evidence="9">
    <location>
        <begin position="37"/>
        <end position="54"/>
    </location>
</feature>
<keyword evidence="6 9" id="KW-1133">Transmembrane helix</keyword>
<evidence type="ECO:0000313" key="10">
    <source>
        <dbReference type="EMBL" id="GAA3070072.1"/>
    </source>
</evidence>
<evidence type="ECO:0000256" key="8">
    <source>
        <dbReference type="SAM" id="MobiDB-lite"/>
    </source>
</evidence>
<keyword evidence="7 9" id="KW-0472">Membrane</keyword>
<evidence type="ECO:0000256" key="6">
    <source>
        <dbReference type="ARBA" id="ARBA00022989"/>
    </source>
</evidence>
<feature type="region of interest" description="Disordered" evidence="8">
    <location>
        <begin position="99"/>
        <end position="196"/>
    </location>
</feature>
<gene>
    <name evidence="10" type="ORF">GCM10010529_23090</name>
</gene>
<feature type="transmembrane region" description="Helical" evidence="9">
    <location>
        <begin position="60"/>
        <end position="79"/>
    </location>
</feature>
<dbReference type="RefSeq" id="WP_311025187.1">
    <property type="nucleotide sequence ID" value="NZ_BAAAVT010000015.1"/>
</dbReference>
<evidence type="ECO:0000256" key="4">
    <source>
        <dbReference type="ARBA" id="ARBA00022475"/>
    </source>
</evidence>
<sequence>MLEHAYWITQTLLAAAVFCAVYRVFRGPSVLDRVISVDVILIIVSSMLITDMVARNHQDFILFVIATAVIGFLGAVAIARYVAVRRPEGAAGVTELTGLLPRVPEDPGSESGGSAGVATTARPAPSAASPSRISGSEGPDPHGGSFAPGGPGEDEDPSTSWFRELKRSGFTPRARSRRDEEGPSDQRSRPEDGGER</sequence>
<dbReference type="PANTHER" id="PTHR34702:SF1">
    <property type="entry name" value="NA(+)_H(+) ANTIPORTER SUBUNIT F"/>
    <property type="match status" value="1"/>
</dbReference>
<protein>
    <recommendedName>
        <fullName evidence="12">Sodium:proton antiporter</fullName>
    </recommendedName>
</protein>
<feature type="transmembrane region" description="Helical" evidence="9">
    <location>
        <begin position="6"/>
        <end position="25"/>
    </location>
</feature>
<evidence type="ECO:0000256" key="2">
    <source>
        <dbReference type="ARBA" id="ARBA00009212"/>
    </source>
</evidence>
<evidence type="ECO:0000256" key="3">
    <source>
        <dbReference type="ARBA" id="ARBA00022448"/>
    </source>
</evidence>
<name>A0ABP6M2R7_9MICC</name>
<evidence type="ECO:0000313" key="11">
    <source>
        <dbReference type="Proteomes" id="UP001500236"/>
    </source>
</evidence>
<dbReference type="PANTHER" id="PTHR34702">
    <property type="entry name" value="NA(+)/H(+) ANTIPORTER SUBUNIT F1"/>
    <property type="match status" value="1"/>
</dbReference>
<evidence type="ECO:0000256" key="7">
    <source>
        <dbReference type="ARBA" id="ARBA00023136"/>
    </source>
</evidence>
<keyword evidence="5 9" id="KW-0812">Transmembrane</keyword>
<keyword evidence="11" id="KW-1185">Reference proteome</keyword>
<dbReference type="Proteomes" id="UP001500236">
    <property type="component" value="Unassembled WGS sequence"/>
</dbReference>
<accession>A0ABP6M2R7</accession>
<keyword evidence="3" id="KW-0813">Transport</keyword>
<comment type="similarity">
    <text evidence="2">Belongs to the CPA3 antiporters (TC 2.A.63) subunit F family.</text>
</comment>
<dbReference type="EMBL" id="BAAAVT010000015">
    <property type="protein sequence ID" value="GAA3070072.1"/>
    <property type="molecule type" value="Genomic_DNA"/>
</dbReference>
<feature type="compositionally biased region" description="Low complexity" evidence="8">
    <location>
        <begin position="118"/>
        <end position="132"/>
    </location>
</feature>